<dbReference type="OMA" id="PKIPWFA"/>
<reference evidence="3 4" key="1">
    <citation type="submission" date="2015-08" db="EMBL/GenBank/DDBJ databases">
        <title>Ancestral chromatin configuration constrains chromatin evolution on differentiating sex chromosomes in Drosophila.</title>
        <authorList>
            <person name="Zhou Q."/>
            <person name="Bachtrog D."/>
        </authorList>
    </citation>
    <scope>NUCLEOTIDE SEQUENCE [LARGE SCALE GENOMIC DNA]</scope>
    <source>
        <tissue evidence="3">Whole larvae</tissue>
    </source>
</reference>
<accession>A0A0M4E5P3</accession>
<organism evidence="3 4">
    <name type="scientific">Drosophila busckii</name>
    <name type="common">Fruit fly</name>
    <dbReference type="NCBI Taxonomy" id="30019"/>
    <lineage>
        <taxon>Eukaryota</taxon>
        <taxon>Metazoa</taxon>
        <taxon>Ecdysozoa</taxon>
        <taxon>Arthropoda</taxon>
        <taxon>Hexapoda</taxon>
        <taxon>Insecta</taxon>
        <taxon>Pterygota</taxon>
        <taxon>Neoptera</taxon>
        <taxon>Endopterygota</taxon>
        <taxon>Diptera</taxon>
        <taxon>Brachycera</taxon>
        <taxon>Muscomorpha</taxon>
        <taxon>Ephydroidea</taxon>
        <taxon>Drosophilidae</taxon>
        <taxon>Drosophila</taxon>
    </lineage>
</organism>
<dbReference type="PROSITE" id="PS51029">
    <property type="entry name" value="MADF"/>
    <property type="match status" value="1"/>
</dbReference>
<proteinExistence type="predicted"/>
<evidence type="ECO:0000259" key="2">
    <source>
        <dbReference type="PROSITE" id="PS51029"/>
    </source>
</evidence>
<dbReference type="Pfam" id="PF10545">
    <property type="entry name" value="MADF_DNA_bdg"/>
    <property type="match status" value="1"/>
</dbReference>
<dbReference type="SMART" id="SM00595">
    <property type="entry name" value="MADF"/>
    <property type="match status" value="1"/>
</dbReference>
<dbReference type="OrthoDB" id="6629625at2759"/>
<dbReference type="AlphaFoldDB" id="A0A0M4E5P3"/>
<feature type="domain" description="MADF" evidence="2">
    <location>
        <begin position="25"/>
        <end position="117"/>
    </location>
</feature>
<evidence type="ECO:0000313" key="4">
    <source>
        <dbReference type="Proteomes" id="UP000494163"/>
    </source>
</evidence>
<keyword evidence="4" id="KW-1185">Reference proteome</keyword>
<evidence type="ECO:0000256" key="1">
    <source>
        <dbReference type="SAM" id="MobiDB-lite"/>
    </source>
</evidence>
<protein>
    <submittedName>
        <fullName evidence="3">CG30403</fullName>
    </submittedName>
</protein>
<feature type="compositionally biased region" description="Pro residues" evidence="1">
    <location>
        <begin position="178"/>
        <end position="196"/>
    </location>
</feature>
<gene>
    <name evidence="3" type="ORF">Dbus_chr2Rg1220</name>
</gene>
<feature type="region of interest" description="Disordered" evidence="1">
    <location>
        <begin position="178"/>
        <end position="210"/>
    </location>
</feature>
<dbReference type="Proteomes" id="UP000494163">
    <property type="component" value="Chromosome 2R"/>
</dbReference>
<dbReference type="PANTHER" id="PTHR21505:SF8">
    <property type="entry name" value="DPT-YFP REPRESSOR BY OVEREXPRESSION, ISOFORM D-RELATED"/>
    <property type="match status" value="1"/>
</dbReference>
<dbReference type="EMBL" id="CP012524">
    <property type="protein sequence ID" value="ALC41641.1"/>
    <property type="molecule type" value="Genomic_DNA"/>
</dbReference>
<dbReference type="PANTHER" id="PTHR21505">
    <property type="entry name" value="MADF DOMAIN-CONTAINING PROTEIN-RELATED"/>
    <property type="match status" value="1"/>
</dbReference>
<evidence type="ECO:0000313" key="3">
    <source>
        <dbReference type="EMBL" id="ALC41641.1"/>
    </source>
</evidence>
<name>A0A0M4E5P3_DROBS</name>
<sequence>MSTTPPVMASELRTPFRFTNERLLKFVELYSREPCLWNRRPYISGARNSAYKRLQAGINDNAEPNEIPLTLESIKVKIKNLRTSYHQELKKMAANSKYTPRAIWFAPFNKFLAPVLNEQRTNGSSILDTPEPPPLKRLQIKLTRLKTCKAFIPRVKMELEPDEQVVIPKSVLPLNRASPPPLSRILPPPSPIPDPTQPSDTNAASTNTSQNLPILPNMILSEDEFTFFGLSVAAQLRSMPLTNAMIMQSKIQTMLSTERCRIGGIPAAIE</sequence>
<dbReference type="InterPro" id="IPR006578">
    <property type="entry name" value="MADF-dom"/>
</dbReference>